<keyword evidence="9" id="KW-0645">Protease</keyword>
<feature type="domain" description="Band 7" evidence="8">
    <location>
        <begin position="77"/>
        <end position="268"/>
    </location>
</feature>
<keyword evidence="4 6" id="KW-1133">Transmembrane helix</keyword>
<evidence type="ECO:0000256" key="6">
    <source>
        <dbReference type="RuleBase" id="RU364113"/>
    </source>
</evidence>
<dbReference type="Pfam" id="PF01145">
    <property type="entry name" value="Band_7"/>
    <property type="match status" value="1"/>
</dbReference>
<feature type="compositionally biased region" description="Low complexity" evidence="7">
    <location>
        <begin position="10"/>
        <end position="22"/>
    </location>
</feature>
<keyword evidence="5 6" id="KW-0472">Membrane</keyword>
<evidence type="ECO:0000256" key="3">
    <source>
        <dbReference type="ARBA" id="ARBA00022692"/>
    </source>
</evidence>
<dbReference type="InterPro" id="IPR020980">
    <property type="entry name" value="Membrane_HflK_N"/>
</dbReference>
<proteinExistence type="inferred from homology"/>
<dbReference type="SUPFAM" id="SSF117892">
    <property type="entry name" value="Band 7/SPFH domain"/>
    <property type="match status" value="1"/>
</dbReference>
<evidence type="ECO:0000259" key="8">
    <source>
        <dbReference type="SMART" id="SM00244"/>
    </source>
</evidence>
<dbReference type="InterPro" id="IPR036013">
    <property type="entry name" value="Band_7/SPFH_dom_sf"/>
</dbReference>
<dbReference type="CDD" id="cd03404">
    <property type="entry name" value="SPFH_HflK"/>
    <property type="match status" value="1"/>
</dbReference>
<sequence length="383" mass="41618">MRDDMPWSDQGGPRNQNNNPWGQPGGPWGQGSGGQPPDLEEMLRRSQEGLKKILPSGFGGRGLAILVLVAVLAWLLSGLYTVGPNEIGLNLIFGKYMGKTQAGLNYNLPGPIGSVVKLAVTDRNITDVGFREEPSVVSEGRRRGSVSAPRGPEAPEESLMLTGDENIADVKFRVIWQIDPAKPEDYAFNVANQPGTVKAVAESAMREIVGQTQIQKILTADRKLIEPASQALMQKVLEDYHAGVLVLQVLLLSVDPPQQVIAAFRDVTAAQQDLQRLGNEAEAYANRVVPEARGGAARILQEAEAYREQIVAEARGQASRFEQIYAQYKNAPTITRQRLYLETMERVLGGSEKIILDDPSKAGGGVTPFVPLPAFTPFQGGRK</sequence>
<name>A0A3G8M9F3_9HYPH</name>
<organism evidence="9 10">
    <name type="scientific">Methylocystis rosea</name>
    <dbReference type="NCBI Taxonomy" id="173366"/>
    <lineage>
        <taxon>Bacteria</taxon>
        <taxon>Pseudomonadati</taxon>
        <taxon>Pseudomonadota</taxon>
        <taxon>Alphaproteobacteria</taxon>
        <taxon>Hyphomicrobiales</taxon>
        <taxon>Methylocystaceae</taxon>
        <taxon>Methylocystis</taxon>
    </lineage>
</organism>
<evidence type="ECO:0000313" key="10">
    <source>
        <dbReference type="Proteomes" id="UP000273982"/>
    </source>
</evidence>
<dbReference type="InterPro" id="IPR001107">
    <property type="entry name" value="Band_7"/>
</dbReference>
<evidence type="ECO:0000256" key="2">
    <source>
        <dbReference type="ARBA" id="ARBA00006971"/>
    </source>
</evidence>
<gene>
    <name evidence="9" type="primary">hflK</name>
    <name evidence="9" type="ORF">EHO51_07770</name>
</gene>
<keyword evidence="3 6" id="KW-0812">Transmembrane</keyword>
<dbReference type="Pfam" id="PF12221">
    <property type="entry name" value="HflK_N"/>
    <property type="match status" value="1"/>
</dbReference>
<dbReference type="GO" id="GO:0008233">
    <property type="term" value="F:peptidase activity"/>
    <property type="evidence" value="ECO:0007669"/>
    <property type="project" value="UniProtKB-KW"/>
</dbReference>
<protein>
    <recommendedName>
        <fullName evidence="6">Protein HflK</fullName>
    </recommendedName>
</protein>
<feature type="transmembrane region" description="Helical" evidence="6">
    <location>
        <begin position="62"/>
        <end position="82"/>
    </location>
</feature>
<dbReference type="NCBIfam" id="TIGR01933">
    <property type="entry name" value="hflK"/>
    <property type="match status" value="1"/>
</dbReference>
<evidence type="ECO:0000256" key="1">
    <source>
        <dbReference type="ARBA" id="ARBA00004167"/>
    </source>
</evidence>
<dbReference type="KEGG" id="mros:EHO51_07770"/>
<dbReference type="PANTHER" id="PTHR43327:SF2">
    <property type="entry name" value="MODULATOR OF FTSH PROTEASE HFLK"/>
    <property type="match status" value="1"/>
</dbReference>
<evidence type="ECO:0000256" key="7">
    <source>
        <dbReference type="SAM" id="MobiDB-lite"/>
    </source>
</evidence>
<feature type="region of interest" description="Disordered" evidence="7">
    <location>
        <begin position="134"/>
        <end position="157"/>
    </location>
</feature>
<feature type="region of interest" description="Disordered" evidence="7">
    <location>
        <begin position="1"/>
        <end position="40"/>
    </location>
</feature>
<dbReference type="GO" id="GO:0016020">
    <property type="term" value="C:membrane"/>
    <property type="evidence" value="ECO:0007669"/>
    <property type="project" value="UniProtKB-SubCell"/>
</dbReference>
<evidence type="ECO:0000256" key="4">
    <source>
        <dbReference type="ARBA" id="ARBA00022989"/>
    </source>
</evidence>
<dbReference type="EMBL" id="CP034086">
    <property type="protein sequence ID" value="AZG78556.1"/>
    <property type="molecule type" value="Genomic_DNA"/>
</dbReference>
<dbReference type="AlphaFoldDB" id="A0A3G8M9F3"/>
<dbReference type="SMART" id="SM00244">
    <property type="entry name" value="PHB"/>
    <property type="match status" value="1"/>
</dbReference>
<dbReference type="GO" id="GO:0006508">
    <property type="term" value="P:proteolysis"/>
    <property type="evidence" value="ECO:0007669"/>
    <property type="project" value="UniProtKB-KW"/>
</dbReference>
<accession>A0A3G8M9F3</accession>
<reference evidence="9 10" key="1">
    <citation type="submission" date="2018-11" db="EMBL/GenBank/DDBJ databases">
        <title>Genome squencing of methanotrophic bacteria isolated from alkaline groundwater in Korea.</title>
        <authorList>
            <person name="Nguyen L.N."/>
        </authorList>
    </citation>
    <scope>NUCLEOTIDE SEQUENCE [LARGE SCALE GENOMIC DNA]</scope>
    <source>
        <strain evidence="9 10">GW6</strain>
    </source>
</reference>
<dbReference type="Proteomes" id="UP000273982">
    <property type="component" value="Chromosome"/>
</dbReference>
<comment type="function">
    <text evidence="6">HflC and HflK could encode or regulate a protease.</text>
</comment>
<comment type="subunit">
    <text evidence="6">HflC and HflK may interact to form a multimeric complex.</text>
</comment>
<feature type="compositionally biased region" description="Gly residues" evidence="7">
    <location>
        <begin position="23"/>
        <end position="34"/>
    </location>
</feature>
<comment type="similarity">
    <text evidence="2 6">Belongs to the band 7/mec-2 family. HflK subfamily.</text>
</comment>
<evidence type="ECO:0000313" key="9">
    <source>
        <dbReference type="EMBL" id="AZG78556.1"/>
    </source>
</evidence>
<dbReference type="Gene3D" id="3.30.479.30">
    <property type="entry name" value="Band 7 domain"/>
    <property type="match status" value="1"/>
</dbReference>
<comment type="subcellular location">
    <subcellularLocation>
        <location evidence="1">Membrane</location>
        <topology evidence="1">Single-pass membrane protein</topology>
    </subcellularLocation>
</comment>
<dbReference type="InterPro" id="IPR010201">
    <property type="entry name" value="HflK"/>
</dbReference>
<evidence type="ECO:0000256" key="5">
    <source>
        <dbReference type="ARBA" id="ARBA00023136"/>
    </source>
</evidence>
<dbReference type="PANTHER" id="PTHR43327">
    <property type="entry name" value="STOMATIN-LIKE PROTEIN 2, MITOCHONDRIAL"/>
    <property type="match status" value="1"/>
</dbReference>
<dbReference type="InterPro" id="IPR050710">
    <property type="entry name" value="Band7/mec-2_domain"/>
</dbReference>
<keyword evidence="9" id="KW-0378">Hydrolase</keyword>